<accession>A0ABQ0L5C0</accession>
<sequence>MTRLDYGLDEGESSLLDSGELYSQPSRHCRLQLWLSSSSRKVRQHPSWRAQTTHARNAFLAASAALDPMRRCEPLRSDSPAPTT</sequence>
<dbReference type="Proteomes" id="UP000815677">
    <property type="component" value="Unassembled WGS sequence"/>
</dbReference>
<evidence type="ECO:0000313" key="2">
    <source>
        <dbReference type="Proteomes" id="UP000815677"/>
    </source>
</evidence>
<proteinExistence type="predicted"/>
<gene>
    <name evidence="1" type="ORF">MCHLO_02652</name>
</gene>
<organism evidence="1 2">
    <name type="scientific">Mycena chlorophos</name>
    <name type="common">Agaric fungus</name>
    <name type="synonym">Agaricus chlorophos</name>
    <dbReference type="NCBI Taxonomy" id="658473"/>
    <lineage>
        <taxon>Eukaryota</taxon>
        <taxon>Fungi</taxon>
        <taxon>Dikarya</taxon>
        <taxon>Basidiomycota</taxon>
        <taxon>Agaricomycotina</taxon>
        <taxon>Agaricomycetes</taxon>
        <taxon>Agaricomycetidae</taxon>
        <taxon>Agaricales</taxon>
        <taxon>Marasmiineae</taxon>
        <taxon>Mycenaceae</taxon>
        <taxon>Mycena</taxon>
    </lineage>
</organism>
<keyword evidence="2" id="KW-1185">Reference proteome</keyword>
<reference evidence="1" key="1">
    <citation type="submission" date="2014-09" db="EMBL/GenBank/DDBJ databases">
        <title>Genome sequence of the luminous mushroom Mycena chlorophos for searching fungal bioluminescence genes.</title>
        <authorList>
            <person name="Tanaka Y."/>
            <person name="Kasuga D."/>
            <person name="Oba Y."/>
            <person name="Hase S."/>
            <person name="Sato K."/>
            <person name="Oba Y."/>
            <person name="Sakakibara Y."/>
        </authorList>
    </citation>
    <scope>NUCLEOTIDE SEQUENCE</scope>
</reference>
<name>A0ABQ0L5C0_MYCCL</name>
<evidence type="ECO:0000313" key="1">
    <source>
        <dbReference type="EMBL" id="GAT45056.1"/>
    </source>
</evidence>
<protein>
    <submittedName>
        <fullName evidence="1">Uncharacterized protein</fullName>
    </submittedName>
</protein>
<dbReference type="EMBL" id="DF840609">
    <property type="protein sequence ID" value="GAT45056.1"/>
    <property type="molecule type" value="Genomic_DNA"/>
</dbReference>